<evidence type="ECO:0000313" key="1">
    <source>
        <dbReference type="Proteomes" id="UP000887565"/>
    </source>
</evidence>
<accession>A0A915KXG3</accession>
<dbReference type="AlphaFoldDB" id="A0A915KXG3"/>
<keyword evidence="1" id="KW-1185">Reference proteome</keyword>
<organism evidence="1 2">
    <name type="scientific">Romanomermis culicivorax</name>
    <name type="common">Nematode worm</name>
    <dbReference type="NCBI Taxonomy" id="13658"/>
    <lineage>
        <taxon>Eukaryota</taxon>
        <taxon>Metazoa</taxon>
        <taxon>Ecdysozoa</taxon>
        <taxon>Nematoda</taxon>
        <taxon>Enoplea</taxon>
        <taxon>Dorylaimia</taxon>
        <taxon>Mermithida</taxon>
        <taxon>Mermithoidea</taxon>
        <taxon>Mermithidae</taxon>
        <taxon>Romanomermis</taxon>
    </lineage>
</organism>
<sequence>MINIRIKIPLTEQALRARLRGSVSLHPKPKPKNYISKSRAIHACQYFHSSFTFNQYRDLY</sequence>
<proteinExistence type="predicted"/>
<evidence type="ECO:0000313" key="2">
    <source>
        <dbReference type="WBParaSite" id="nRc.2.0.1.t42864-RA"/>
    </source>
</evidence>
<protein>
    <submittedName>
        <fullName evidence="2">Uncharacterized protein</fullName>
    </submittedName>
</protein>
<reference evidence="2" key="1">
    <citation type="submission" date="2022-11" db="UniProtKB">
        <authorList>
            <consortium name="WormBaseParasite"/>
        </authorList>
    </citation>
    <scope>IDENTIFICATION</scope>
</reference>
<dbReference type="Proteomes" id="UP000887565">
    <property type="component" value="Unplaced"/>
</dbReference>
<name>A0A915KXG3_ROMCU</name>
<dbReference type="WBParaSite" id="nRc.2.0.1.t42864-RA">
    <property type="protein sequence ID" value="nRc.2.0.1.t42864-RA"/>
    <property type="gene ID" value="nRc.2.0.1.g42864"/>
</dbReference>